<evidence type="ECO:0000256" key="1">
    <source>
        <dbReference type="SAM" id="Phobius"/>
    </source>
</evidence>
<name>A0AAW3W964_CLOBE</name>
<accession>A0AAW3W964</accession>
<evidence type="ECO:0000313" key="3">
    <source>
        <dbReference type="Proteomes" id="UP001194098"/>
    </source>
</evidence>
<reference evidence="2" key="1">
    <citation type="submission" date="2020-04" db="EMBL/GenBank/DDBJ databases">
        <authorList>
            <person name="Brown S."/>
        </authorList>
    </citation>
    <scope>NUCLEOTIDE SEQUENCE</scope>
    <source>
        <strain evidence="2">DJ015</strain>
    </source>
</reference>
<dbReference type="RefSeq" id="WP_171779711.1">
    <property type="nucleotide sequence ID" value="NZ_JABAGV010000026.1"/>
</dbReference>
<dbReference type="EMBL" id="JABAGV010000026">
    <property type="protein sequence ID" value="MBC2475355.1"/>
    <property type="molecule type" value="Genomic_DNA"/>
</dbReference>
<protein>
    <submittedName>
        <fullName evidence="2">Uncharacterized protein</fullName>
    </submittedName>
</protein>
<gene>
    <name evidence="2" type="ORF">HGI39_11645</name>
</gene>
<organism evidence="2 3">
    <name type="scientific">Clostridium beijerinckii</name>
    <name type="common">Clostridium MP</name>
    <dbReference type="NCBI Taxonomy" id="1520"/>
    <lineage>
        <taxon>Bacteria</taxon>
        <taxon>Bacillati</taxon>
        <taxon>Bacillota</taxon>
        <taxon>Clostridia</taxon>
        <taxon>Eubacteriales</taxon>
        <taxon>Clostridiaceae</taxon>
        <taxon>Clostridium</taxon>
    </lineage>
</organism>
<sequence>MMEYLKNNWIQLFVASSFGFMIKLFWEQIQKLVMFLSLKFGCLIKTMLIDKITFKIRHYSTIRFERREFDRIVKEYNETKKYNLGTYSRLKNFKYLTPKQKIIREQIIEVNKEIISKELEKFCIEAKQSYEFLQQQTANSILLTKCNILNSYIK</sequence>
<comment type="caution">
    <text evidence="2">The sequence shown here is derived from an EMBL/GenBank/DDBJ whole genome shotgun (WGS) entry which is preliminary data.</text>
</comment>
<reference evidence="2" key="2">
    <citation type="journal article" date="2022" name="Nat. Biotechnol.">
        <title>Carbon-negative production of acetone and isopropanol by gas fermentation at industrial pilot scale.</title>
        <authorList>
            <person name="Liew F.E."/>
            <person name="Nogle R."/>
            <person name="Abdalla T."/>
            <person name="Rasor B.J."/>
            <person name="Canter C."/>
            <person name="Jensen R.O."/>
            <person name="Wang L."/>
            <person name="Strutz J."/>
            <person name="Chirania P."/>
            <person name="De Tissera S."/>
            <person name="Mueller A.P."/>
            <person name="Ruan Z."/>
            <person name="Gao A."/>
            <person name="Tran L."/>
            <person name="Engle N.L."/>
            <person name="Bromley J.C."/>
            <person name="Daniell J."/>
            <person name="Conrado R."/>
            <person name="Tschaplinski T.J."/>
            <person name="Giannone R.J."/>
            <person name="Hettich R.L."/>
            <person name="Karim A.S."/>
            <person name="Simpson S.D."/>
            <person name="Brown S.D."/>
            <person name="Leang C."/>
            <person name="Jewett M.C."/>
            <person name="Kopke M."/>
        </authorList>
    </citation>
    <scope>NUCLEOTIDE SEQUENCE</scope>
    <source>
        <strain evidence="2">DJ015</strain>
    </source>
</reference>
<feature type="transmembrane region" description="Helical" evidence="1">
    <location>
        <begin position="9"/>
        <end position="26"/>
    </location>
</feature>
<keyword evidence="1" id="KW-0472">Membrane</keyword>
<keyword evidence="1" id="KW-1133">Transmembrane helix</keyword>
<dbReference type="AlphaFoldDB" id="A0AAW3W964"/>
<keyword evidence="1" id="KW-0812">Transmembrane</keyword>
<proteinExistence type="predicted"/>
<dbReference type="Proteomes" id="UP001194098">
    <property type="component" value="Unassembled WGS sequence"/>
</dbReference>
<evidence type="ECO:0000313" key="2">
    <source>
        <dbReference type="EMBL" id="MBC2475355.1"/>
    </source>
</evidence>